<reference evidence="2" key="1">
    <citation type="submission" date="2017-01" db="EMBL/GenBank/DDBJ databases">
        <authorList>
            <person name="Varghese N."/>
            <person name="Submissions S."/>
        </authorList>
    </citation>
    <scope>NUCLEOTIDE SEQUENCE [LARGE SCALE GENOMIC DNA]</scope>
    <source>
        <strain evidence="2">ATCC 51758</strain>
    </source>
</reference>
<dbReference type="RefSeq" id="WP_076603013.1">
    <property type="nucleotide sequence ID" value="NZ_FTMD01000010.1"/>
</dbReference>
<dbReference type="STRING" id="34027.SAMN05421829_11066"/>
<dbReference type="EMBL" id="FTMD01000010">
    <property type="protein sequence ID" value="SIR13513.1"/>
    <property type="molecule type" value="Genomic_DNA"/>
</dbReference>
<name>A0A1N6YG30_9RHOO</name>
<proteinExistence type="predicted"/>
<dbReference type="AlphaFoldDB" id="A0A1N6YG30"/>
<sequence length="159" mass="17533">MSTWPLPPRLDPDDDLKAADLLLGKADALLKRHRGPEPQPPAPEEVISLEDEDLPVLTEVVAPEDLPAELASPRPPQAKRSASELAEQLISLDTEVSRAVEAWFHAELPQIVARELDRLGTNIREQALAHLRASLLPELSAHISRHLEKNTDVLPPDQS</sequence>
<protein>
    <submittedName>
        <fullName evidence="1">Uncharacterized protein</fullName>
    </submittedName>
</protein>
<accession>A0A1N6YG30</accession>
<evidence type="ECO:0000313" key="2">
    <source>
        <dbReference type="Proteomes" id="UP000186819"/>
    </source>
</evidence>
<keyword evidence="2" id="KW-1185">Reference proteome</keyword>
<dbReference type="OrthoDB" id="9182380at2"/>
<dbReference type="Proteomes" id="UP000186819">
    <property type="component" value="Unassembled WGS sequence"/>
</dbReference>
<organism evidence="1 2">
    <name type="scientific">Aromatoleum tolulyticum</name>
    <dbReference type="NCBI Taxonomy" id="34027"/>
    <lineage>
        <taxon>Bacteria</taxon>
        <taxon>Pseudomonadati</taxon>
        <taxon>Pseudomonadota</taxon>
        <taxon>Betaproteobacteria</taxon>
        <taxon>Rhodocyclales</taxon>
        <taxon>Rhodocyclaceae</taxon>
        <taxon>Aromatoleum</taxon>
    </lineage>
</organism>
<gene>
    <name evidence="1" type="ORF">SAMN05421829_11066</name>
</gene>
<evidence type="ECO:0000313" key="1">
    <source>
        <dbReference type="EMBL" id="SIR13513.1"/>
    </source>
</evidence>